<feature type="compositionally biased region" description="Low complexity" evidence="11">
    <location>
        <begin position="511"/>
        <end position="526"/>
    </location>
</feature>
<protein>
    <recommendedName>
        <fullName evidence="13">Cyclic nucleotide-binding domain-containing protein</fullName>
    </recommendedName>
</protein>
<dbReference type="InterPro" id="IPR000595">
    <property type="entry name" value="cNMP-bd_dom"/>
</dbReference>
<keyword evidence="9" id="KW-1071">Ligand-gated ion channel</keyword>
<evidence type="ECO:0000256" key="7">
    <source>
        <dbReference type="ARBA" id="ARBA00023065"/>
    </source>
</evidence>
<dbReference type="Gene3D" id="1.10.287.630">
    <property type="entry name" value="Helix hairpin bin"/>
    <property type="match status" value="1"/>
</dbReference>
<dbReference type="AlphaFoldDB" id="A0A835EB49"/>
<dbReference type="SUPFAM" id="SSF81324">
    <property type="entry name" value="Voltage-gated potassium channels"/>
    <property type="match status" value="1"/>
</dbReference>
<evidence type="ECO:0000256" key="5">
    <source>
        <dbReference type="ARBA" id="ARBA00022692"/>
    </source>
</evidence>
<dbReference type="OrthoDB" id="421226at2759"/>
<comment type="subcellular location">
    <subcellularLocation>
        <location evidence="2">Endomembrane system</location>
    </subcellularLocation>
    <subcellularLocation>
        <location evidence="1">Membrane</location>
        <topology evidence="1">Multi-pass membrane protein</topology>
    </subcellularLocation>
</comment>
<feature type="transmembrane region" description="Helical" evidence="12">
    <location>
        <begin position="145"/>
        <end position="167"/>
    </location>
</feature>
<dbReference type="PROSITE" id="PS50042">
    <property type="entry name" value="CNMP_BINDING_3"/>
    <property type="match status" value="1"/>
</dbReference>
<keyword evidence="10" id="KW-0407">Ion channel</keyword>
<evidence type="ECO:0000256" key="8">
    <source>
        <dbReference type="ARBA" id="ARBA00023136"/>
    </source>
</evidence>
<gene>
    <name evidence="14" type="ORF">HU200_050644</name>
</gene>
<feature type="domain" description="Cyclic nucleotide-binding" evidence="13">
    <location>
        <begin position="407"/>
        <end position="491"/>
    </location>
</feature>
<dbReference type="Pfam" id="PF00520">
    <property type="entry name" value="Ion_trans"/>
    <property type="match status" value="1"/>
</dbReference>
<dbReference type="InterPro" id="IPR018490">
    <property type="entry name" value="cNMP-bd_dom_sf"/>
</dbReference>
<dbReference type="EMBL" id="JACEFO010002254">
    <property type="protein sequence ID" value="KAF8670615.1"/>
    <property type="molecule type" value="Genomic_DNA"/>
</dbReference>
<keyword evidence="5 12" id="KW-0812">Transmembrane</keyword>
<keyword evidence="7" id="KW-0406">Ion transport</keyword>
<proteinExistence type="inferred from homology"/>
<evidence type="ECO:0000256" key="2">
    <source>
        <dbReference type="ARBA" id="ARBA00004308"/>
    </source>
</evidence>
<feature type="transmembrane region" description="Helical" evidence="12">
    <location>
        <begin position="21"/>
        <end position="41"/>
    </location>
</feature>
<dbReference type="Gene3D" id="2.60.120.10">
    <property type="entry name" value="Jelly Rolls"/>
    <property type="match status" value="1"/>
</dbReference>
<dbReference type="InterPro" id="IPR014710">
    <property type="entry name" value="RmlC-like_jellyroll"/>
</dbReference>
<dbReference type="GO" id="GO:0012505">
    <property type="term" value="C:endomembrane system"/>
    <property type="evidence" value="ECO:0007669"/>
    <property type="project" value="UniProtKB-SubCell"/>
</dbReference>
<keyword evidence="6 12" id="KW-1133">Transmembrane helix</keyword>
<evidence type="ECO:0000256" key="11">
    <source>
        <dbReference type="SAM" id="MobiDB-lite"/>
    </source>
</evidence>
<dbReference type="FunFam" id="1.10.287.630:FF:000003">
    <property type="entry name" value="Cyclic nucleotide-gated ion channel 1"/>
    <property type="match status" value="1"/>
</dbReference>
<evidence type="ECO:0000256" key="3">
    <source>
        <dbReference type="ARBA" id="ARBA00010486"/>
    </source>
</evidence>
<keyword evidence="4" id="KW-0813">Transport</keyword>
<dbReference type="PANTHER" id="PTHR45651">
    <property type="entry name" value="CYCLIC NUCLEOTIDE-GATED ION CHANNEL 15-RELATED-RELATED"/>
    <property type="match status" value="1"/>
</dbReference>
<keyword evidence="15" id="KW-1185">Reference proteome</keyword>
<evidence type="ECO:0000256" key="12">
    <source>
        <dbReference type="SAM" id="Phobius"/>
    </source>
</evidence>
<feature type="transmembrane region" description="Helical" evidence="12">
    <location>
        <begin position="304"/>
        <end position="322"/>
    </location>
</feature>
<feature type="region of interest" description="Disordered" evidence="11">
    <location>
        <begin position="509"/>
        <end position="529"/>
    </location>
</feature>
<feature type="transmembrane region" description="Helical" evidence="12">
    <location>
        <begin position="110"/>
        <end position="133"/>
    </location>
</feature>
<feature type="transmembrane region" description="Helical" evidence="12">
    <location>
        <begin position="179"/>
        <end position="203"/>
    </location>
</feature>
<dbReference type="InterPro" id="IPR005821">
    <property type="entry name" value="Ion_trans_dom"/>
</dbReference>
<comment type="caution">
    <text evidence="14">The sequence shown here is derived from an EMBL/GenBank/DDBJ whole genome shotgun (WGS) entry which is preliminary data.</text>
</comment>
<evidence type="ECO:0000256" key="4">
    <source>
        <dbReference type="ARBA" id="ARBA00022448"/>
    </source>
</evidence>
<organism evidence="14 15">
    <name type="scientific">Digitaria exilis</name>
    <dbReference type="NCBI Taxonomy" id="1010633"/>
    <lineage>
        <taxon>Eukaryota</taxon>
        <taxon>Viridiplantae</taxon>
        <taxon>Streptophyta</taxon>
        <taxon>Embryophyta</taxon>
        <taxon>Tracheophyta</taxon>
        <taxon>Spermatophyta</taxon>
        <taxon>Magnoliopsida</taxon>
        <taxon>Liliopsida</taxon>
        <taxon>Poales</taxon>
        <taxon>Poaceae</taxon>
        <taxon>PACMAD clade</taxon>
        <taxon>Panicoideae</taxon>
        <taxon>Panicodae</taxon>
        <taxon>Paniceae</taxon>
        <taxon>Anthephorinae</taxon>
        <taxon>Digitaria</taxon>
    </lineage>
</organism>
<dbReference type="GO" id="GO:0005216">
    <property type="term" value="F:monoatomic ion channel activity"/>
    <property type="evidence" value="ECO:0007669"/>
    <property type="project" value="InterPro"/>
</dbReference>
<dbReference type="PANTHER" id="PTHR45651:SF97">
    <property type="entry name" value="CYCLIC NUCLEOTIDE-BINDING DOMAIN-CONTAINING PROTEIN"/>
    <property type="match status" value="1"/>
</dbReference>
<accession>A0A835EB49</accession>
<dbReference type="CDD" id="cd00038">
    <property type="entry name" value="CAP_ED"/>
    <property type="match status" value="1"/>
</dbReference>
<evidence type="ECO:0000256" key="10">
    <source>
        <dbReference type="ARBA" id="ARBA00023303"/>
    </source>
</evidence>
<dbReference type="Proteomes" id="UP000636709">
    <property type="component" value="Unassembled WGS sequence"/>
</dbReference>
<reference evidence="14" key="1">
    <citation type="submission" date="2020-07" db="EMBL/GenBank/DDBJ databases">
        <title>Genome sequence and genetic diversity analysis of an under-domesticated orphan crop, white fonio (Digitaria exilis).</title>
        <authorList>
            <person name="Bennetzen J.L."/>
            <person name="Chen S."/>
            <person name="Ma X."/>
            <person name="Wang X."/>
            <person name="Yssel A.E.J."/>
            <person name="Chaluvadi S.R."/>
            <person name="Johnson M."/>
            <person name="Gangashetty P."/>
            <person name="Hamidou F."/>
            <person name="Sanogo M.D."/>
            <person name="Zwaenepoel A."/>
            <person name="Wallace J."/>
            <person name="Van De Peer Y."/>
            <person name="Van Deynze A."/>
        </authorList>
    </citation>
    <scope>NUCLEOTIDE SEQUENCE</scope>
    <source>
        <tissue evidence="14">Leaves</tissue>
    </source>
</reference>
<evidence type="ECO:0000256" key="6">
    <source>
        <dbReference type="ARBA" id="ARBA00022989"/>
    </source>
</evidence>
<evidence type="ECO:0000256" key="1">
    <source>
        <dbReference type="ARBA" id="ARBA00004141"/>
    </source>
</evidence>
<name>A0A835EB49_9POAL</name>
<evidence type="ECO:0000313" key="14">
    <source>
        <dbReference type="EMBL" id="KAF8670615.1"/>
    </source>
</evidence>
<keyword evidence="8 12" id="KW-0472">Membrane</keyword>
<sequence>MKSKARVLDPQGPFLQAWNKIFVISCLISVSVDSLFFYAPAVDGHNNCLYLDDNLEKIASILRSLTDIFYLLRIIFQFRTGFTASSSRVFGRGILVEDKIEIAKRYLTTYFLIDFLAVLPLPQVFVLLVRPHLQGSEIMTEKNILMLIVICQYVPRLVRIIPLYIQITRSAGTVMDTAWPGAAFNLLVYILASHVLGALWYILAIQREDTCWREACNGQDGCDLASLYCGSTVFGNNTFLQDACPTNGGADIDPIFGIYLPVLQNVSQSTGFLAKLFYCFWWGLQNLCSYGQNLKTSTYIWENLFAVFVSTSGLVLVALLIGNVQTYLQSTYGHIEEMRVKRRDTQQWMAHRLLPEYIKERILRHNQYKWQETQGVDEEDLLINLPKDLRRDVKRHLCLSLLMRVPMFENMDDQLLDAMCDRLKPMLYTEGSCIIHEGVPVNEMFFVMRGTLESMTTNGGKMGFFNSNVLKGGDFCGEELLTWALDPMSGSNLPSSTRAVKTLSEVQGLWPPSTGGSTANSSGTPSDFTHINGGPGLLASYRQLGTGTAGRR</sequence>
<dbReference type="Gene3D" id="1.10.287.70">
    <property type="match status" value="1"/>
</dbReference>
<evidence type="ECO:0000259" key="13">
    <source>
        <dbReference type="PROSITE" id="PS50042"/>
    </source>
</evidence>
<comment type="similarity">
    <text evidence="3">Belongs to the cyclic nucleotide-gated cation channel (TC 1.A.1.5) family.</text>
</comment>
<evidence type="ECO:0000313" key="15">
    <source>
        <dbReference type="Proteomes" id="UP000636709"/>
    </source>
</evidence>
<dbReference type="GO" id="GO:0016020">
    <property type="term" value="C:membrane"/>
    <property type="evidence" value="ECO:0007669"/>
    <property type="project" value="UniProtKB-SubCell"/>
</dbReference>
<dbReference type="SUPFAM" id="SSF51206">
    <property type="entry name" value="cAMP-binding domain-like"/>
    <property type="match status" value="1"/>
</dbReference>
<evidence type="ECO:0000256" key="9">
    <source>
        <dbReference type="ARBA" id="ARBA00023286"/>
    </source>
</evidence>